<reference evidence="1 2" key="1">
    <citation type="journal article" date="2015" name="Nature">
        <title>rRNA introns, odd ribosomes, and small enigmatic genomes across a large radiation of phyla.</title>
        <authorList>
            <person name="Brown C.T."/>
            <person name="Hug L.A."/>
            <person name="Thomas B.C."/>
            <person name="Sharon I."/>
            <person name="Castelle C.J."/>
            <person name="Singh A."/>
            <person name="Wilkins M.J."/>
            <person name="Williams K.H."/>
            <person name="Banfield J.F."/>
        </authorList>
    </citation>
    <scope>NUCLEOTIDE SEQUENCE [LARGE SCALE GENOMIC DNA]</scope>
</reference>
<accession>A0A0G1NBF7</accession>
<protein>
    <submittedName>
        <fullName evidence="1">Uncharacterized protein</fullName>
    </submittedName>
</protein>
<sequence>MAVQPKSKYRYHYDEMKEPFDLAVRDAGIHIWHGSLHKEILFDAATADKKIYWFEIPTYMLTSKIAASIKKSGFIFSDVKNFLRELKKLDAAGEIIFGRPYVCMFTAEDGGQAGTGLGAIVALYNHIQPSLSALPCGDGWGRSCLFAVCAP</sequence>
<organism evidence="1 2">
    <name type="scientific">Candidatus Yanofskybacteria bacterium GW2011_GWB1_45_11</name>
    <dbReference type="NCBI Taxonomy" id="1619026"/>
    <lineage>
        <taxon>Bacteria</taxon>
        <taxon>Candidatus Yanofskyibacteriota</taxon>
    </lineage>
</organism>
<name>A0A0G1NBF7_9BACT</name>
<comment type="caution">
    <text evidence="1">The sequence shown here is derived from an EMBL/GenBank/DDBJ whole genome shotgun (WGS) entry which is preliminary data.</text>
</comment>
<gene>
    <name evidence="1" type="ORF">UW90_C0001G0035</name>
</gene>
<evidence type="ECO:0000313" key="1">
    <source>
        <dbReference type="EMBL" id="KKT90447.1"/>
    </source>
</evidence>
<proteinExistence type="predicted"/>
<evidence type="ECO:0000313" key="2">
    <source>
        <dbReference type="Proteomes" id="UP000034368"/>
    </source>
</evidence>
<dbReference type="Proteomes" id="UP000034368">
    <property type="component" value="Unassembled WGS sequence"/>
</dbReference>
<dbReference type="EMBL" id="LCKD01000001">
    <property type="protein sequence ID" value="KKT90447.1"/>
    <property type="molecule type" value="Genomic_DNA"/>
</dbReference>
<dbReference type="AlphaFoldDB" id="A0A0G1NBF7"/>